<proteinExistence type="predicted"/>
<name>A0AAV5F7E6_ELECO</name>
<comment type="caution">
    <text evidence="7">The sequence shown here is derived from an EMBL/GenBank/DDBJ whole genome shotgun (WGS) entry which is preliminary data.</text>
</comment>
<dbReference type="Proteomes" id="UP001054889">
    <property type="component" value="Unassembled WGS sequence"/>
</dbReference>
<dbReference type="Pfam" id="PF04564">
    <property type="entry name" value="U-box"/>
    <property type="match status" value="1"/>
</dbReference>
<dbReference type="GO" id="GO:0016567">
    <property type="term" value="P:protein ubiquitination"/>
    <property type="evidence" value="ECO:0007669"/>
    <property type="project" value="UniProtKB-UniRule"/>
</dbReference>
<dbReference type="Pfam" id="PF25598">
    <property type="entry name" value="ARM_PUB"/>
    <property type="match status" value="1"/>
</dbReference>
<reference evidence="7" key="1">
    <citation type="journal article" date="2018" name="DNA Res.">
        <title>Multiple hybrid de novo genome assembly of finger millet, an orphan allotetraploid crop.</title>
        <authorList>
            <person name="Hatakeyama M."/>
            <person name="Aluri S."/>
            <person name="Balachadran M.T."/>
            <person name="Sivarajan S.R."/>
            <person name="Patrignani A."/>
            <person name="Gruter S."/>
            <person name="Poveda L."/>
            <person name="Shimizu-Inatsugi R."/>
            <person name="Baeten J."/>
            <person name="Francoijs K.J."/>
            <person name="Nataraja K.N."/>
            <person name="Reddy Y.A.N."/>
            <person name="Phadnis S."/>
            <person name="Ravikumar R.L."/>
            <person name="Schlapbach R."/>
            <person name="Sreeman S.M."/>
            <person name="Shimizu K.K."/>
        </authorList>
    </citation>
    <scope>NUCLEOTIDE SEQUENCE</scope>
</reference>
<dbReference type="AlphaFoldDB" id="A0AAV5F7E6"/>
<dbReference type="InterPro" id="IPR013083">
    <property type="entry name" value="Znf_RING/FYVE/PHD"/>
</dbReference>
<comment type="pathway">
    <text evidence="2 5">Protein modification; protein ubiquitination.</text>
</comment>
<evidence type="ECO:0000256" key="1">
    <source>
        <dbReference type="ARBA" id="ARBA00000900"/>
    </source>
</evidence>
<accession>A0AAV5F7E6</accession>
<dbReference type="GO" id="GO:0061630">
    <property type="term" value="F:ubiquitin protein ligase activity"/>
    <property type="evidence" value="ECO:0007669"/>
    <property type="project" value="UniProtKB-UniRule"/>
</dbReference>
<dbReference type="InterPro" id="IPR011989">
    <property type="entry name" value="ARM-like"/>
</dbReference>
<feature type="domain" description="U-box" evidence="6">
    <location>
        <begin position="69"/>
        <end position="143"/>
    </location>
</feature>
<dbReference type="PROSITE" id="PS51698">
    <property type="entry name" value="U_BOX"/>
    <property type="match status" value="1"/>
</dbReference>
<reference evidence="7" key="2">
    <citation type="submission" date="2021-12" db="EMBL/GenBank/DDBJ databases">
        <title>Resequencing data analysis of finger millet.</title>
        <authorList>
            <person name="Hatakeyama M."/>
            <person name="Aluri S."/>
            <person name="Balachadran M.T."/>
            <person name="Sivarajan S.R."/>
            <person name="Poveda L."/>
            <person name="Shimizu-Inatsugi R."/>
            <person name="Schlapbach R."/>
            <person name="Sreeman S.M."/>
            <person name="Shimizu K.K."/>
        </authorList>
    </citation>
    <scope>NUCLEOTIDE SEQUENCE</scope>
</reference>
<evidence type="ECO:0000259" key="6">
    <source>
        <dbReference type="PROSITE" id="PS51698"/>
    </source>
</evidence>
<dbReference type="SMART" id="SM00504">
    <property type="entry name" value="Ubox"/>
    <property type="match status" value="1"/>
</dbReference>
<evidence type="ECO:0000313" key="8">
    <source>
        <dbReference type="Proteomes" id="UP001054889"/>
    </source>
</evidence>
<dbReference type="PANTHER" id="PTHR22849:SF142">
    <property type="entry name" value="U-BOX DOMAIN-CONTAINING PROTEIN 31"/>
    <property type="match status" value="1"/>
</dbReference>
<keyword evidence="3 5" id="KW-0808">Transferase</keyword>
<dbReference type="Gene3D" id="1.25.10.10">
    <property type="entry name" value="Leucine-rich Repeat Variant"/>
    <property type="match status" value="1"/>
</dbReference>
<comment type="function">
    <text evidence="5">Functions as an E3 ubiquitin ligase.</text>
</comment>
<evidence type="ECO:0000256" key="3">
    <source>
        <dbReference type="ARBA" id="ARBA00022679"/>
    </source>
</evidence>
<evidence type="ECO:0000256" key="4">
    <source>
        <dbReference type="ARBA" id="ARBA00022786"/>
    </source>
</evidence>
<evidence type="ECO:0000256" key="2">
    <source>
        <dbReference type="ARBA" id="ARBA00004906"/>
    </source>
</evidence>
<dbReference type="InterPro" id="IPR058678">
    <property type="entry name" value="ARM_PUB"/>
</dbReference>
<keyword evidence="4 5" id="KW-0833">Ubl conjugation pathway</keyword>
<gene>
    <name evidence="7" type="primary">gb19114</name>
    <name evidence="7" type="ORF">PR202_gb19114</name>
</gene>
<dbReference type="SUPFAM" id="SSF48371">
    <property type="entry name" value="ARM repeat"/>
    <property type="match status" value="2"/>
</dbReference>
<evidence type="ECO:0000256" key="5">
    <source>
        <dbReference type="RuleBase" id="RU369093"/>
    </source>
</evidence>
<sequence>MPQYQELPCGGQVLDIDTALKDGILGGAPEPGDLADAGKQQPLELRKMMDELDAAGDAPGGGGCGGDEAVPAVFICPISLEPMVDPVTLCTGQTYERGNISRWLALGHRTCPTTMQELWDESLTPNATLRQLIAAWFSRRYTRFKKRSADFHGRAADLVHGLRGTAVPRRQPLKGQARVAALRELRTLAATHQSVTKAIAEAGGVTLLTSLLGPFTSHAVGTEAVAILVSGVPLDEDAKSALMQPAKVSLVVDMLNEGAADTKINCVRLIRILMDERGFRPETVASLSLLVGVMRLVRDKRHPDGVVAGLELLNSICAVHRPARTMVVSIGAVAQLVELLPELATECVEPALDILDALSAIPEGRAALKDCPRTIPNAVRLLMRVSEPCTRRALSMLWVVCRMAPEECAPAAVEAGLAAKLLLVIQSGCAPELKQKASELLKLCRLNYTDTLFISKCKLTRTIQ</sequence>
<dbReference type="InterPro" id="IPR045185">
    <property type="entry name" value="PUB22/23/24-like"/>
</dbReference>
<dbReference type="PANTHER" id="PTHR22849">
    <property type="entry name" value="WDSAM1 PROTEIN"/>
    <property type="match status" value="1"/>
</dbReference>
<comment type="catalytic activity">
    <reaction evidence="1 5">
        <text>S-ubiquitinyl-[E2 ubiquitin-conjugating enzyme]-L-cysteine + [acceptor protein]-L-lysine = [E2 ubiquitin-conjugating enzyme]-L-cysteine + N(6)-ubiquitinyl-[acceptor protein]-L-lysine.</text>
        <dbReference type="EC" id="2.3.2.27"/>
    </reaction>
</comment>
<dbReference type="EMBL" id="BQKI01000082">
    <property type="protein sequence ID" value="GJN30777.1"/>
    <property type="molecule type" value="Genomic_DNA"/>
</dbReference>
<dbReference type="InterPro" id="IPR003613">
    <property type="entry name" value="Ubox_domain"/>
</dbReference>
<dbReference type="InterPro" id="IPR016024">
    <property type="entry name" value="ARM-type_fold"/>
</dbReference>
<dbReference type="CDD" id="cd16664">
    <property type="entry name" value="RING-Ubox_PUB"/>
    <property type="match status" value="1"/>
</dbReference>
<keyword evidence="8" id="KW-1185">Reference proteome</keyword>
<dbReference type="EC" id="2.3.2.27" evidence="5"/>
<dbReference type="InterPro" id="IPR045210">
    <property type="entry name" value="RING-Ubox_PUB"/>
</dbReference>
<organism evidence="7 8">
    <name type="scientific">Eleusine coracana subsp. coracana</name>
    <dbReference type="NCBI Taxonomy" id="191504"/>
    <lineage>
        <taxon>Eukaryota</taxon>
        <taxon>Viridiplantae</taxon>
        <taxon>Streptophyta</taxon>
        <taxon>Embryophyta</taxon>
        <taxon>Tracheophyta</taxon>
        <taxon>Spermatophyta</taxon>
        <taxon>Magnoliopsida</taxon>
        <taxon>Liliopsida</taxon>
        <taxon>Poales</taxon>
        <taxon>Poaceae</taxon>
        <taxon>PACMAD clade</taxon>
        <taxon>Chloridoideae</taxon>
        <taxon>Cynodonteae</taxon>
        <taxon>Eleusininae</taxon>
        <taxon>Eleusine</taxon>
    </lineage>
</organism>
<dbReference type="SUPFAM" id="SSF57850">
    <property type="entry name" value="RING/U-box"/>
    <property type="match status" value="1"/>
</dbReference>
<dbReference type="Gene3D" id="3.30.40.10">
    <property type="entry name" value="Zinc/RING finger domain, C3HC4 (zinc finger)"/>
    <property type="match status" value="1"/>
</dbReference>
<protein>
    <recommendedName>
        <fullName evidence="5 6">U-box domain-containing protein</fullName>
        <ecNumber evidence="5">2.3.2.27</ecNumber>
    </recommendedName>
    <alternativeName>
        <fullName evidence="5">RING-type E3 ubiquitin transferase PUB</fullName>
    </alternativeName>
</protein>
<evidence type="ECO:0000313" key="7">
    <source>
        <dbReference type="EMBL" id="GJN30777.1"/>
    </source>
</evidence>